<dbReference type="Proteomes" id="UP000217790">
    <property type="component" value="Unassembled WGS sequence"/>
</dbReference>
<evidence type="ECO:0000313" key="1">
    <source>
        <dbReference type="EMBL" id="PBK97945.1"/>
    </source>
</evidence>
<dbReference type="AlphaFoldDB" id="A0A2H3DRV3"/>
<keyword evidence="2" id="KW-1185">Reference proteome</keyword>
<reference evidence="2" key="1">
    <citation type="journal article" date="2017" name="Nat. Ecol. Evol.">
        <title>Genome expansion and lineage-specific genetic innovations in the forest pathogenic fungi Armillaria.</title>
        <authorList>
            <person name="Sipos G."/>
            <person name="Prasanna A.N."/>
            <person name="Walter M.C."/>
            <person name="O'Connor E."/>
            <person name="Balint B."/>
            <person name="Krizsan K."/>
            <person name="Kiss B."/>
            <person name="Hess J."/>
            <person name="Varga T."/>
            <person name="Slot J."/>
            <person name="Riley R."/>
            <person name="Boka B."/>
            <person name="Rigling D."/>
            <person name="Barry K."/>
            <person name="Lee J."/>
            <person name="Mihaltcheva S."/>
            <person name="LaButti K."/>
            <person name="Lipzen A."/>
            <person name="Waldron R."/>
            <person name="Moloney N.M."/>
            <person name="Sperisen C."/>
            <person name="Kredics L."/>
            <person name="Vagvoelgyi C."/>
            <person name="Patrignani A."/>
            <person name="Fitzpatrick D."/>
            <person name="Nagy I."/>
            <person name="Doyle S."/>
            <person name="Anderson J.B."/>
            <person name="Grigoriev I.V."/>
            <person name="Gueldener U."/>
            <person name="Muensterkoetter M."/>
            <person name="Nagy L.G."/>
        </authorList>
    </citation>
    <scope>NUCLEOTIDE SEQUENCE [LARGE SCALE GENOMIC DNA]</scope>
    <source>
        <strain evidence="2">Ar21-2</strain>
    </source>
</reference>
<protein>
    <submittedName>
        <fullName evidence="1">Uncharacterized protein</fullName>
    </submittedName>
</protein>
<gene>
    <name evidence="1" type="ORF">ARMGADRAFT_1076387</name>
</gene>
<accession>A0A2H3DRV3</accession>
<organism evidence="1 2">
    <name type="scientific">Armillaria gallica</name>
    <name type="common">Bulbous honey fungus</name>
    <name type="synonym">Armillaria bulbosa</name>
    <dbReference type="NCBI Taxonomy" id="47427"/>
    <lineage>
        <taxon>Eukaryota</taxon>
        <taxon>Fungi</taxon>
        <taxon>Dikarya</taxon>
        <taxon>Basidiomycota</taxon>
        <taxon>Agaricomycotina</taxon>
        <taxon>Agaricomycetes</taxon>
        <taxon>Agaricomycetidae</taxon>
        <taxon>Agaricales</taxon>
        <taxon>Marasmiineae</taxon>
        <taxon>Physalacriaceae</taxon>
        <taxon>Armillaria</taxon>
    </lineage>
</organism>
<dbReference type="InParanoid" id="A0A2H3DRV3"/>
<evidence type="ECO:0000313" key="2">
    <source>
        <dbReference type="Proteomes" id="UP000217790"/>
    </source>
</evidence>
<dbReference type="EMBL" id="KZ293649">
    <property type="protein sequence ID" value="PBK97945.1"/>
    <property type="molecule type" value="Genomic_DNA"/>
</dbReference>
<name>A0A2H3DRV3_ARMGA</name>
<sequence>MPLPEDDKMPKYEYFVQFDPVVYYQPYRAVMDLILPYWCNRDEYTGEEVADLLRQVYNHLSPCIAALEHEALIDSHVGMAIHNWVTRIHDALPRQFHISDWYCTIARMAPEVRSLHVLTHLSPNAPFPGEDGFNMNDPLTSLESYLLQCTITEGALLQPGLVTNNEDFPGHVFDWFPTPLPDAAEDKEVIIFKSPPKKESFSAPACP</sequence>
<dbReference type="OrthoDB" id="3063930at2759"/>
<proteinExistence type="predicted"/>